<name>A0A814KAW0_9BILA</name>
<proteinExistence type="inferred from homology"/>
<evidence type="ECO:0000313" key="4">
    <source>
        <dbReference type="EMBL" id="CAF3576760.1"/>
    </source>
</evidence>
<feature type="signal peptide" evidence="2">
    <location>
        <begin position="1"/>
        <end position="22"/>
    </location>
</feature>
<reference evidence="3" key="1">
    <citation type="submission" date="2021-02" db="EMBL/GenBank/DDBJ databases">
        <authorList>
            <person name="Nowell W R."/>
        </authorList>
    </citation>
    <scope>NUCLEOTIDE SEQUENCE</scope>
</reference>
<evidence type="ECO:0000313" key="3">
    <source>
        <dbReference type="EMBL" id="CAF1048623.1"/>
    </source>
</evidence>
<comment type="similarity">
    <text evidence="1">Belongs to the LOR family.</text>
</comment>
<dbReference type="InterPro" id="IPR025659">
    <property type="entry name" value="Tubby-like_C"/>
</dbReference>
<evidence type="ECO:0000256" key="2">
    <source>
        <dbReference type="SAM" id="SignalP"/>
    </source>
</evidence>
<gene>
    <name evidence="3" type="ORF">IZO911_LOCUS20201</name>
    <name evidence="4" type="ORF">KXQ929_LOCUS3913</name>
</gene>
<dbReference type="SUPFAM" id="SSF54518">
    <property type="entry name" value="Tubby C-terminal domain-like"/>
    <property type="match status" value="1"/>
</dbReference>
<evidence type="ECO:0000313" key="5">
    <source>
        <dbReference type="Proteomes" id="UP000663860"/>
    </source>
</evidence>
<dbReference type="EMBL" id="CAJOBB010000130">
    <property type="protein sequence ID" value="CAF3576760.1"/>
    <property type="molecule type" value="Genomic_DNA"/>
</dbReference>
<keyword evidence="2" id="KW-0732">Signal</keyword>
<feature type="chain" id="PRO_5036410382" evidence="2">
    <location>
        <begin position="23"/>
        <end position="199"/>
    </location>
</feature>
<protein>
    <submittedName>
        <fullName evidence="3">Uncharacterized protein</fullName>
    </submittedName>
</protein>
<dbReference type="Gene3D" id="2.40.160.200">
    <property type="entry name" value="LURP1-related"/>
    <property type="match status" value="1"/>
</dbReference>
<dbReference type="Proteomes" id="UP000663868">
    <property type="component" value="Unassembled WGS sequence"/>
</dbReference>
<comment type="caution">
    <text evidence="3">The sequence shown here is derived from an EMBL/GenBank/DDBJ whole genome shotgun (WGS) entry which is preliminary data.</text>
</comment>
<dbReference type="Proteomes" id="UP000663860">
    <property type="component" value="Unassembled WGS sequence"/>
</dbReference>
<organism evidence="3 5">
    <name type="scientific">Adineta steineri</name>
    <dbReference type="NCBI Taxonomy" id="433720"/>
    <lineage>
        <taxon>Eukaryota</taxon>
        <taxon>Metazoa</taxon>
        <taxon>Spiralia</taxon>
        <taxon>Gnathifera</taxon>
        <taxon>Rotifera</taxon>
        <taxon>Eurotatoria</taxon>
        <taxon>Bdelloidea</taxon>
        <taxon>Adinetida</taxon>
        <taxon>Adinetidae</taxon>
        <taxon>Adineta</taxon>
    </lineage>
</organism>
<dbReference type="Pfam" id="PF04525">
    <property type="entry name" value="LOR"/>
    <property type="match status" value="1"/>
</dbReference>
<accession>A0A814KAW0</accession>
<dbReference type="EMBL" id="CAJNOE010000208">
    <property type="protein sequence ID" value="CAF1048623.1"/>
    <property type="molecule type" value="Genomic_DNA"/>
</dbReference>
<dbReference type="InterPro" id="IPR038595">
    <property type="entry name" value="LOR_sf"/>
</dbReference>
<evidence type="ECO:0000256" key="1">
    <source>
        <dbReference type="ARBA" id="ARBA00005437"/>
    </source>
</evidence>
<dbReference type="InterPro" id="IPR007612">
    <property type="entry name" value="LOR"/>
</dbReference>
<sequence>MLKIFSFYFVFLCINILNVVDATGRNRTYLIKKDFISGFKGGEFTVYDSNGKIRQYRMESKFGITHDVNVHTLPSKKLLAKLKAKVTAIMYKATITIFDNDSNKWINGTIEQNYKLVGNKFTILFNGNRLLMEGTPFSLNTQFIDESIGNTLAKFRKRVTSYFWRNKYDLQILSNKYPDTLYFLGIAARDHANKKIHRG</sequence>
<dbReference type="AlphaFoldDB" id="A0A814KAW0"/>